<dbReference type="PANTHER" id="PTHR33778">
    <property type="entry name" value="PROTEIN MGTC"/>
    <property type="match status" value="1"/>
</dbReference>
<dbReference type="InterPro" id="IPR048640">
    <property type="entry name" value="MgtC-like_C"/>
</dbReference>
<keyword evidence="9" id="KW-0997">Cell inner membrane</keyword>
<dbReference type="AlphaFoldDB" id="A0A916W204"/>
<comment type="caution">
    <text evidence="12">The sequence shown here is derived from an EMBL/GenBank/DDBJ whole genome shotgun (WGS) entry which is preliminary data.</text>
</comment>
<evidence type="ECO:0000256" key="8">
    <source>
        <dbReference type="ARBA" id="ARBA00025369"/>
    </source>
</evidence>
<reference evidence="12 13" key="1">
    <citation type="journal article" date="2014" name="Int. J. Syst. Evol. Microbiol.">
        <title>Complete genome sequence of Corynebacterium casei LMG S-19264T (=DSM 44701T), isolated from a smear-ripened cheese.</title>
        <authorList>
            <consortium name="US DOE Joint Genome Institute (JGI-PGF)"/>
            <person name="Walter F."/>
            <person name="Albersmeier A."/>
            <person name="Kalinowski J."/>
            <person name="Ruckert C."/>
        </authorList>
    </citation>
    <scope>NUCLEOTIDE SEQUENCE [LARGE SCALE GENOMIC DNA]</scope>
    <source>
        <strain evidence="12 13">CGMCC 1.15896</strain>
    </source>
</reference>
<dbReference type="Pfam" id="PF21770">
    <property type="entry name" value="MgtC_SapB_C"/>
    <property type="match status" value="1"/>
</dbReference>
<proteinExistence type="inferred from homology"/>
<evidence type="ECO:0000256" key="5">
    <source>
        <dbReference type="ARBA" id="ARBA00022692"/>
    </source>
</evidence>
<evidence type="ECO:0000256" key="1">
    <source>
        <dbReference type="ARBA" id="ARBA00004651"/>
    </source>
</evidence>
<protein>
    <recommendedName>
        <fullName evidence="3 9">Protein MgtC</fullName>
    </recommendedName>
</protein>
<keyword evidence="4" id="KW-1003">Cell membrane</keyword>
<dbReference type="PANTHER" id="PTHR33778:SF3">
    <property type="entry name" value="PROTEIN MGTC"/>
    <property type="match status" value="1"/>
</dbReference>
<keyword evidence="13" id="KW-1185">Reference proteome</keyword>
<evidence type="ECO:0000256" key="4">
    <source>
        <dbReference type="ARBA" id="ARBA00022475"/>
    </source>
</evidence>
<keyword evidence="5 9" id="KW-0812">Transmembrane</keyword>
<evidence type="ECO:0000313" key="13">
    <source>
        <dbReference type="Proteomes" id="UP000596977"/>
    </source>
</evidence>
<sequence length="233" mass="24766">MHSLLDMTINLSAALLLGGLIGFERQWRQRLAGLRTNTLVCLGAAIFVVFAGLFEDELSPTRVAAQVVSGIGFLGAGVIFKEGLNVRGLNTAATLWCSAAIGVLAGAGAIWHAAIATAMIIFVNLLLRPLIFRINAQPLASSELSDGFKVEVVCKSPQEAHIRALLLQGLASESLHLRQLESINIEDSDRVEITAVVASDDKKQTAAIEQIVGRLSLEPSVTGAGWRSEALAE</sequence>
<gene>
    <name evidence="12" type="primary">mgtC</name>
    <name evidence="12" type="ORF">GCM10011499_32480</name>
</gene>
<feature type="transmembrane region" description="Helical" evidence="9">
    <location>
        <begin position="100"/>
        <end position="127"/>
    </location>
</feature>
<dbReference type="RefSeq" id="WP_127070796.1">
    <property type="nucleotide sequence ID" value="NZ_BMKB01000006.1"/>
</dbReference>
<feature type="domain" description="MgtC-like C-terminal" evidence="11">
    <location>
        <begin position="148"/>
        <end position="226"/>
    </location>
</feature>
<evidence type="ECO:0000259" key="10">
    <source>
        <dbReference type="Pfam" id="PF02308"/>
    </source>
</evidence>
<comment type="similarity">
    <text evidence="2 9">Belongs to the MgtC/SapB family.</text>
</comment>
<dbReference type="InterPro" id="IPR049177">
    <property type="entry name" value="MgtC_SapB_SrpB_YhiD_N"/>
</dbReference>
<dbReference type="GO" id="GO:0005886">
    <property type="term" value="C:plasma membrane"/>
    <property type="evidence" value="ECO:0007669"/>
    <property type="project" value="UniProtKB-SubCell"/>
</dbReference>
<name>A0A916W204_9HYPH</name>
<accession>A0A916W204</accession>
<keyword evidence="6 9" id="KW-1133">Transmembrane helix</keyword>
<dbReference type="InterPro" id="IPR003416">
    <property type="entry name" value="MgtC/SapB/SrpB/YhiD_fam"/>
</dbReference>
<evidence type="ECO:0000256" key="9">
    <source>
        <dbReference type="RuleBase" id="RU365041"/>
    </source>
</evidence>
<evidence type="ECO:0000259" key="11">
    <source>
        <dbReference type="Pfam" id="PF21770"/>
    </source>
</evidence>
<feature type="transmembrane region" description="Helical" evidence="9">
    <location>
        <begin position="63"/>
        <end position="80"/>
    </location>
</feature>
<evidence type="ECO:0000313" key="12">
    <source>
        <dbReference type="EMBL" id="GGA59805.1"/>
    </source>
</evidence>
<dbReference type="OrthoDB" id="9811198at2"/>
<dbReference type="Gene3D" id="3.30.70.260">
    <property type="match status" value="1"/>
</dbReference>
<feature type="transmembrane region" description="Helical" evidence="9">
    <location>
        <begin position="35"/>
        <end position="54"/>
    </location>
</feature>
<comment type="subcellular location">
    <subcellularLocation>
        <location evidence="9">Cell inner membrane</location>
        <topology evidence="9">Multi-pass membrane protein</topology>
    </subcellularLocation>
    <subcellularLocation>
        <location evidence="1">Cell membrane</location>
        <topology evidence="1">Multi-pass membrane protein</topology>
    </subcellularLocation>
</comment>
<evidence type="ECO:0000256" key="7">
    <source>
        <dbReference type="ARBA" id="ARBA00023136"/>
    </source>
</evidence>
<keyword evidence="7 9" id="KW-0472">Membrane</keyword>
<feature type="transmembrane region" description="Helical" evidence="9">
    <location>
        <begin position="7"/>
        <end position="23"/>
    </location>
</feature>
<comment type="function">
    <text evidence="8">Virulence factor required for growth in low Mg(2+) medium and for intramacrophage survival. May be involved in regulating membrane potential by activating Na(+)/K(+)-ATPase.</text>
</comment>
<feature type="domain" description="MgtC/SapB/SrpB/YhiD N-terminal" evidence="10">
    <location>
        <begin position="11"/>
        <end position="130"/>
    </location>
</feature>
<organism evidence="12 13">
    <name type="scientific">Pelagibacterium lentulum</name>
    <dbReference type="NCBI Taxonomy" id="2029865"/>
    <lineage>
        <taxon>Bacteria</taxon>
        <taxon>Pseudomonadati</taxon>
        <taxon>Pseudomonadota</taxon>
        <taxon>Alphaproteobacteria</taxon>
        <taxon>Hyphomicrobiales</taxon>
        <taxon>Devosiaceae</taxon>
        <taxon>Pelagibacterium</taxon>
    </lineage>
</organism>
<evidence type="ECO:0000256" key="2">
    <source>
        <dbReference type="ARBA" id="ARBA00009298"/>
    </source>
</evidence>
<dbReference type="Proteomes" id="UP000596977">
    <property type="component" value="Unassembled WGS sequence"/>
</dbReference>
<evidence type="ECO:0000256" key="3">
    <source>
        <dbReference type="ARBA" id="ARBA00013833"/>
    </source>
</evidence>
<evidence type="ECO:0000256" key="6">
    <source>
        <dbReference type="ARBA" id="ARBA00022989"/>
    </source>
</evidence>
<dbReference type="Pfam" id="PF02308">
    <property type="entry name" value="MgtC"/>
    <property type="match status" value="1"/>
</dbReference>
<dbReference type="EMBL" id="BMKB01000006">
    <property type="protein sequence ID" value="GGA59805.1"/>
    <property type="molecule type" value="Genomic_DNA"/>
</dbReference>
<dbReference type="PRINTS" id="PR01837">
    <property type="entry name" value="MGTCSAPBPROT"/>
</dbReference>